<proteinExistence type="inferred from homology"/>
<keyword evidence="3" id="KW-0996">Nickel insertion</keyword>
<dbReference type="PANTHER" id="PTHR33643:SF1">
    <property type="entry name" value="UREASE ACCESSORY PROTEIN D"/>
    <property type="match status" value="1"/>
</dbReference>
<dbReference type="Pfam" id="PF01774">
    <property type="entry name" value="UreD"/>
    <property type="match status" value="1"/>
</dbReference>
<comment type="function">
    <text evidence="3">Required for maturation of urease via the functional incorporation of the urease nickel metallocenter.</text>
</comment>
<reference evidence="4 5" key="1">
    <citation type="submission" date="2016-11" db="EMBL/GenBank/DDBJ databases">
        <authorList>
            <person name="Varghese N."/>
            <person name="Submissions S."/>
        </authorList>
    </citation>
    <scope>NUCLEOTIDE SEQUENCE [LARGE SCALE GENOMIC DNA]</scope>
    <source>
        <strain evidence="4 5">DSM 28249</strain>
    </source>
</reference>
<keyword evidence="5" id="KW-1185">Reference proteome</keyword>
<name>A0A1M7LE04_9RHOB</name>
<evidence type="ECO:0000256" key="3">
    <source>
        <dbReference type="HAMAP-Rule" id="MF_01384"/>
    </source>
</evidence>
<evidence type="ECO:0000313" key="5">
    <source>
        <dbReference type="Proteomes" id="UP000322545"/>
    </source>
</evidence>
<comment type="subunit">
    <text evidence="3">UreD, UreF and UreG form a complex that acts as a GTP-hydrolysis-dependent molecular chaperone, activating the urease apoprotein by helping to assemble the nickel containing metallocenter of UreC. The UreE protein probably delivers the nickel.</text>
</comment>
<dbReference type="AlphaFoldDB" id="A0A1M7LE04"/>
<dbReference type="GO" id="GO:0005737">
    <property type="term" value="C:cytoplasm"/>
    <property type="evidence" value="ECO:0007669"/>
    <property type="project" value="UniProtKB-SubCell"/>
</dbReference>
<evidence type="ECO:0000256" key="1">
    <source>
        <dbReference type="ARBA" id="ARBA00007177"/>
    </source>
</evidence>
<comment type="similarity">
    <text evidence="1 3">Belongs to the UreD family.</text>
</comment>
<dbReference type="Proteomes" id="UP000322545">
    <property type="component" value="Unassembled WGS sequence"/>
</dbReference>
<keyword evidence="2 3" id="KW-0143">Chaperone</keyword>
<organism evidence="4 5">
    <name type="scientific">Roseovarius litoreus</name>
    <dbReference type="NCBI Taxonomy" id="1155722"/>
    <lineage>
        <taxon>Bacteria</taxon>
        <taxon>Pseudomonadati</taxon>
        <taxon>Pseudomonadota</taxon>
        <taxon>Alphaproteobacteria</taxon>
        <taxon>Rhodobacterales</taxon>
        <taxon>Roseobacteraceae</taxon>
        <taxon>Roseovarius</taxon>
    </lineage>
</organism>
<dbReference type="HAMAP" id="MF_01384">
    <property type="entry name" value="UreD"/>
    <property type="match status" value="1"/>
</dbReference>
<protein>
    <recommendedName>
        <fullName evidence="3">Urease accessory protein UreD</fullName>
    </recommendedName>
</protein>
<dbReference type="InterPro" id="IPR002669">
    <property type="entry name" value="UreD"/>
</dbReference>
<dbReference type="PANTHER" id="PTHR33643">
    <property type="entry name" value="UREASE ACCESSORY PROTEIN D"/>
    <property type="match status" value="1"/>
</dbReference>
<dbReference type="EMBL" id="FRCB01000015">
    <property type="protein sequence ID" value="SHM76253.1"/>
    <property type="molecule type" value="Genomic_DNA"/>
</dbReference>
<accession>A0A1M7LE04</accession>
<dbReference type="GO" id="GO:0016151">
    <property type="term" value="F:nickel cation binding"/>
    <property type="evidence" value="ECO:0007669"/>
    <property type="project" value="UniProtKB-UniRule"/>
</dbReference>
<comment type="subcellular location">
    <subcellularLocation>
        <location evidence="3">Cytoplasm</location>
    </subcellularLocation>
</comment>
<dbReference type="RefSeq" id="WP_149780939.1">
    <property type="nucleotide sequence ID" value="NZ_FRCB01000015.1"/>
</dbReference>
<evidence type="ECO:0000256" key="2">
    <source>
        <dbReference type="ARBA" id="ARBA00023186"/>
    </source>
</evidence>
<keyword evidence="3" id="KW-0963">Cytoplasm</keyword>
<evidence type="ECO:0000313" key="4">
    <source>
        <dbReference type="EMBL" id="SHM76253.1"/>
    </source>
</evidence>
<gene>
    <name evidence="3" type="primary">ureD</name>
    <name evidence="4" type="ORF">SAMN05443432_11527</name>
</gene>
<sequence>MNVAHAPSRARSVHGELTFAAISGRTHLMRQHTPHPFHITRPFRHPCDPQGMVTLYLQSSSGGIYGDDDLALSVGLKPGAAVHLTTQASTVVHDARGRDGACQTISLDVGAGALLEYLPDPAIMMAGSRLKTRIHANLADGAKVLLADAQLCHDPEENGRPFNTLECEVAITAAGKMLLLDRFELQGADWLTRTGGYRCAGMMLVAGDTRPGAAMLDAAASVQGVYAGLSNLADREVTILRFLAEDGVALSRALKAIWMAARQAMTGDTPVARRK</sequence>